<feature type="signal peptide" evidence="1">
    <location>
        <begin position="1"/>
        <end position="23"/>
    </location>
</feature>
<dbReference type="AlphaFoldDB" id="S3CGH1"/>
<dbReference type="HOGENOM" id="CLU_1875639_0_0_1"/>
<dbReference type="GeneID" id="19467250"/>
<protein>
    <recommendedName>
        <fullName evidence="4">Ecp2 effector protein domain-containing protein</fullName>
    </recommendedName>
</protein>
<feature type="chain" id="PRO_5004518706" description="Ecp2 effector protein domain-containing protein" evidence="1">
    <location>
        <begin position="24"/>
        <end position="143"/>
    </location>
</feature>
<evidence type="ECO:0000313" key="2">
    <source>
        <dbReference type="EMBL" id="EPE24349.1"/>
    </source>
</evidence>
<proteinExistence type="predicted"/>
<keyword evidence="3" id="KW-1185">Reference proteome</keyword>
<accession>S3CGH1</accession>
<evidence type="ECO:0000256" key="1">
    <source>
        <dbReference type="SAM" id="SignalP"/>
    </source>
</evidence>
<dbReference type="EMBL" id="KE145373">
    <property type="protein sequence ID" value="EPE24349.1"/>
    <property type="molecule type" value="Genomic_DNA"/>
</dbReference>
<dbReference type="RefSeq" id="XP_008088437.1">
    <property type="nucleotide sequence ID" value="XM_008090246.1"/>
</dbReference>
<name>S3CGH1_GLAL2</name>
<dbReference type="Proteomes" id="UP000016922">
    <property type="component" value="Unassembled WGS sequence"/>
</dbReference>
<organism evidence="2 3">
    <name type="scientific">Glarea lozoyensis (strain ATCC 20868 / MF5171)</name>
    <dbReference type="NCBI Taxonomy" id="1116229"/>
    <lineage>
        <taxon>Eukaryota</taxon>
        <taxon>Fungi</taxon>
        <taxon>Dikarya</taxon>
        <taxon>Ascomycota</taxon>
        <taxon>Pezizomycotina</taxon>
        <taxon>Leotiomycetes</taxon>
        <taxon>Helotiales</taxon>
        <taxon>Helotiaceae</taxon>
        <taxon>Glarea</taxon>
    </lineage>
</organism>
<evidence type="ECO:0008006" key="4">
    <source>
        <dbReference type="Google" id="ProtNLM"/>
    </source>
</evidence>
<evidence type="ECO:0000313" key="3">
    <source>
        <dbReference type="Proteomes" id="UP000016922"/>
    </source>
</evidence>
<dbReference type="OrthoDB" id="10312930at2759"/>
<dbReference type="KEGG" id="glz:GLAREA_08201"/>
<keyword evidence="1" id="KW-0732">Signal</keyword>
<reference evidence="2 3" key="1">
    <citation type="journal article" date="2013" name="BMC Genomics">
        <title>Genomics-driven discovery of the pneumocandin biosynthetic gene cluster in the fungus Glarea lozoyensis.</title>
        <authorList>
            <person name="Chen L."/>
            <person name="Yue Q."/>
            <person name="Zhang X."/>
            <person name="Xiang M."/>
            <person name="Wang C."/>
            <person name="Li S."/>
            <person name="Che Y."/>
            <person name="Ortiz-Lopez F.J."/>
            <person name="Bills G.F."/>
            <person name="Liu X."/>
            <person name="An Z."/>
        </authorList>
    </citation>
    <scope>NUCLEOTIDE SEQUENCE [LARGE SCALE GENOMIC DNA]</scope>
    <source>
        <strain evidence="3">ATCC 20868 / MF5171</strain>
    </source>
</reference>
<gene>
    <name evidence="2" type="ORF">GLAREA_08201</name>
</gene>
<sequence length="143" mass="15924">MEILTATKLLSLLMLSFTNVCQGDKFLPEMPTKGELNQICNKEGKREEAAPWVGIRAVYDSMEKTGRITIAGNSCADLGTERAFVGKVCNDNKYKIYPDRGYISSYILDGIHYCQANGVKPGIHSVTVEDTDHYYVTVFYNGP</sequence>